<dbReference type="AlphaFoldDB" id="A0AAN5IAD0"/>
<feature type="non-terminal residue" evidence="2">
    <location>
        <position position="1"/>
    </location>
</feature>
<keyword evidence="1" id="KW-1133">Transmembrane helix</keyword>
<comment type="caution">
    <text evidence="2">The sequence shown here is derived from an EMBL/GenBank/DDBJ whole genome shotgun (WGS) entry which is preliminary data.</text>
</comment>
<reference evidence="3" key="1">
    <citation type="submission" date="2022-10" db="EMBL/GenBank/DDBJ databases">
        <title>Genome assembly of Pristionchus species.</title>
        <authorList>
            <person name="Yoshida K."/>
            <person name="Sommer R.J."/>
        </authorList>
    </citation>
    <scope>NUCLEOTIDE SEQUENCE [LARGE SCALE GENOMIC DNA]</scope>
    <source>
        <strain evidence="3">RS5460</strain>
    </source>
</reference>
<evidence type="ECO:0000313" key="2">
    <source>
        <dbReference type="EMBL" id="GMR58633.1"/>
    </source>
</evidence>
<sequence length="314" mass="32636">SSSSFFFFAAASVSIFFFLSSSLVFFFFASSASLLYSSAFFFAASTSLLSSSSAASFLFLSASSSSSFAAASSSAFLRASSTSAALTAESLLFSGLSPCLGLGGRVFLSFGSFFVSIDNSASASACRLNASVRSFESDLFADETLNEAEAGACFMGEDMILSALDSLAVIFVVTSVSECIVDGSPNLELISSGMKRALGTPFFLRAGEERDELGPGDGDSNVSRCFSASWAALFSASMRSFSFFSASALSLREACSVGTSAVDFFFFFPSASFFFFAAASSSAFFFASASACACSSSDFFLAAASSASLDFSFR</sequence>
<protein>
    <submittedName>
        <fullName evidence="2">Uncharacterized protein</fullName>
    </submittedName>
</protein>
<keyword evidence="1" id="KW-0472">Membrane</keyword>
<keyword evidence="1" id="KW-0812">Transmembrane</keyword>
<proteinExistence type="predicted"/>
<organism evidence="2 3">
    <name type="scientific">Pristionchus mayeri</name>
    <dbReference type="NCBI Taxonomy" id="1317129"/>
    <lineage>
        <taxon>Eukaryota</taxon>
        <taxon>Metazoa</taxon>
        <taxon>Ecdysozoa</taxon>
        <taxon>Nematoda</taxon>
        <taxon>Chromadorea</taxon>
        <taxon>Rhabditida</taxon>
        <taxon>Rhabditina</taxon>
        <taxon>Diplogasteromorpha</taxon>
        <taxon>Diplogasteroidea</taxon>
        <taxon>Neodiplogasteridae</taxon>
        <taxon>Pristionchus</taxon>
    </lineage>
</organism>
<accession>A0AAN5IAD0</accession>
<evidence type="ECO:0000313" key="3">
    <source>
        <dbReference type="Proteomes" id="UP001328107"/>
    </source>
</evidence>
<evidence type="ECO:0000256" key="1">
    <source>
        <dbReference type="SAM" id="Phobius"/>
    </source>
</evidence>
<feature type="transmembrane region" description="Helical" evidence="1">
    <location>
        <begin position="40"/>
        <end position="60"/>
    </location>
</feature>
<dbReference type="Proteomes" id="UP001328107">
    <property type="component" value="Unassembled WGS sequence"/>
</dbReference>
<feature type="transmembrane region" description="Helical" evidence="1">
    <location>
        <begin position="264"/>
        <end position="287"/>
    </location>
</feature>
<dbReference type="EMBL" id="BTRK01000006">
    <property type="protein sequence ID" value="GMR58633.1"/>
    <property type="molecule type" value="Genomic_DNA"/>
</dbReference>
<name>A0AAN5IAD0_9BILA</name>
<gene>
    <name evidence="2" type="ORF">PMAYCL1PPCAC_28829</name>
</gene>
<feature type="transmembrane region" description="Helical" evidence="1">
    <location>
        <begin position="6"/>
        <end position="28"/>
    </location>
</feature>
<keyword evidence="3" id="KW-1185">Reference proteome</keyword>